<comment type="caution">
    <text evidence="1">The sequence shown here is derived from an EMBL/GenBank/DDBJ whole genome shotgun (WGS) entry which is preliminary data.</text>
</comment>
<protein>
    <submittedName>
        <fullName evidence="1">Uncharacterized protein</fullName>
    </submittedName>
</protein>
<dbReference type="Proteomes" id="UP000801864">
    <property type="component" value="Unassembled WGS sequence"/>
</dbReference>
<proteinExistence type="predicted"/>
<sequence length="72" mass="7995">MDHDIKQMTFGRYGWFWSSLRRRNEAGLGKTPLSVISPTLDVSGSQSHVSPSPSPLLQKAAFVRLGRPIRGD</sequence>
<evidence type="ECO:0000313" key="1">
    <source>
        <dbReference type="EMBL" id="KAF3076075.1"/>
    </source>
</evidence>
<reference evidence="1 2" key="1">
    <citation type="submission" date="2018-06" db="EMBL/GenBank/DDBJ databases">
        <title>Genome analysis of cellulolytic fungus Trichoderma lentiforme CFAM-422.</title>
        <authorList>
            <person name="Steindorff A.S."/>
            <person name="Formighieri E.F."/>
            <person name="Midorikawa G.E.O."/>
            <person name="Tamietti M.S."/>
            <person name="Ramos E.Z."/>
            <person name="Silva A.S."/>
            <person name="Bon E.P.S."/>
            <person name="Mendes T.D."/>
            <person name="Damaso M.C.T."/>
            <person name="Favaro L.C.L."/>
        </authorList>
    </citation>
    <scope>NUCLEOTIDE SEQUENCE [LARGE SCALE GENOMIC DNA]</scope>
    <source>
        <strain evidence="1 2">CFAM-422</strain>
    </source>
</reference>
<name>A0A9P4XNY0_9HYPO</name>
<accession>A0A9P4XNY0</accession>
<dbReference type="AlphaFoldDB" id="A0A9P4XNY0"/>
<gene>
    <name evidence="1" type="ORF">CFAM422_000980</name>
</gene>
<evidence type="ECO:0000313" key="2">
    <source>
        <dbReference type="Proteomes" id="UP000801864"/>
    </source>
</evidence>
<organism evidence="1 2">
    <name type="scientific">Trichoderma lentiforme</name>
    <dbReference type="NCBI Taxonomy" id="1567552"/>
    <lineage>
        <taxon>Eukaryota</taxon>
        <taxon>Fungi</taxon>
        <taxon>Dikarya</taxon>
        <taxon>Ascomycota</taxon>
        <taxon>Pezizomycotina</taxon>
        <taxon>Sordariomycetes</taxon>
        <taxon>Hypocreomycetidae</taxon>
        <taxon>Hypocreales</taxon>
        <taxon>Hypocreaceae</taxon>
        <taxon>Trichoderma</taxon>
    </lineage>
</organism>
<keyword evidence="2" id="KW-1185">Reference proteome</keyword>
<dbReference type="EMBL" id="QLNT01000002">
    <property type="protein sequence ID" value="KAF3076075.1"/>
    <property type="molecule type" value="Genomic_DNA"/>
</dbReference>